<dbReference type="Pfam" id="PF00593">
    <property type="entry name" value="TonB_dep_Rec_b-barrel"/>
    <property type="match status" value="1"/>
</dbReference>
<evidence type="ECO:0000313" key="13">
    <source>
        <dbReference type="EMBL" id="MDM1695613.1"/>
    </source>
</evidence>
<dbReference type="PROSITE" id="PS51257">
    <property type="entry name" value="PROKAR_LIPOPROTEIN"/>
    <property type="match status" value="1"/>
</dbReference>
<dbReference type="InterPro" id="IPR039426">
    <property type="entry name" value="TonB-dep_rcpt-like"/>
</dbReference>
<organism evidence="13 14">
    <name type="scientific">Thiopseudomonas alkaliphila</name>
    <dbReference type="NCBI Taxonomy" id="1697053"/>
    <lineage>
        <taxon>Bacteria</taxon>
        <taxon>Pseudomonadati</taxon>
        <taxon>Pseudomonadota</taxon>
        <taxon>Gammaproteobacteria</taxon>
        <taxon>Pseudomonadales</taxon>
        <taxon>Pseudomonadaceae</taxon>
        <taxon>Thiopseudomonas</taxon>
    </lineage>
</organism>
<proteinExistence type="inferred from homology"/>
<keyword evidence="4 8" id="KW-0812">Transmembrane</keyword>
<dbReference type="RefSeq" id="WP_286593151.1">
    <property type="nucleotide sequence ID" value="NZ_JACANB010000002.1"/>
</dbReference>
<keyword evidence="10" id="KW-0732">Signal</keyword>
<keyword evidence="5 9" id="KW-0798">TonB box</keyword>
<comment type="subcellular location">
    <subcellularLocation>
        <location evidence="1 8">Cell outer membrane</location>
        <topology evidence="1 8">Multi-pass membrane protein</topology>
    </subcellularLocation>
</comment>
<feature type="chain" id="PRO_5043857536" evidence="10">
    <location>
        <begin position="30"/>
        <end position="680"/>
    </location>
</feature>
<dbReference type="PANTHER" id="PTHR30069">
    <property type="entry name" value="TONB-DEPENDENT OUTER MEMBRANE RECEPTOR"/>
    <property type="match status" value="1"/>
</dbReference>
<evidence type="ECO:0000256" key="9">
    <source>
        <dbReference type="RuleBase" id="RU003357"/>
    </source>
</evidence>
<evidence type="ECO:0000256" key="7">
    <source>
        <dbReference type="ARBA" id="ARBA00023237"/>
    </source>
</evidence>
<reference evidence="13" key="1">
    <citation type="submission" date="2020-06" db="EMBL/GenBank/DDBJ databases">
        <authorList>
            <person name="Dong N."/>
        </authorList>
    </citation>
    <scope>NUCLEOTIDE SEQUENCE</scope>
    <source>
        <strain evidence="13">DF46-2-2</strain>
    </source>
</reference>
<dbReference type="InterPro" id="IPR036942">
    <property type="entry name" value="Beta-barrel_TonB_sf"/>
</dbReference>
<dbReference type="GO" id="GO:0015344">
    <property type="term" value="F:siderophore uptake transmembrane transporter activity"/>
    <property type="evidence" value="ECO:0007669"/>
    <property type="project" value="TreeGrafter"/>
</dbReference>
<evidence type="ECO:0000259" key="12">
    <source>
        <dbReference type="Pfam" id="PF07715"/>
    </source>
</evidence>
<dbReference type="NCBIfam" id="TIGR01778">
    <property type="entry name" value="TonB-copper"/>
    <property type="match status" value="1"/>
</dbReference>
<protein>
    <submittedName>
        <fullName evidence="13">TonB-dependent copper receptor</fullName>
    </submittedName>
</protein>
<reference evidence="13" key="2">
    <citation type="journal article" date="2022" name="Sci. Total Environ.">
        <title>Prevalence, transmission, and molecular epidemiology of tet(X)-positive bacteria among humans, animals, and environmental niches in China: An epidemiological, and genomic-based study.</title>
        <authorList>
            <person name="Dong N."/>
            <person name="Zeng Y."/>
            <person name="Cai C."/>
            <person name="Sun C."/>
            <person name="Lu J."/>
            <person name="Liu C."/>
            <person name="Zhou H."/>
            <person name="Sun Q."/>
            <person name="Shu L."/>
            <person name="Wang H."/>
            <person name="Wang Y."/>
            <person name="Wang S."/>
            <person name="Wu C."/>
            <person name="Chan E.W."/>
            <person name="Chen G."/>
            <person name="Shen Z."/>
            <person name="Chen S."/>
            <person name="Zhang R."/>
        </authorList>
    </citation>
    <scope>NUCLEOTIDE SEQUENCE</scope>
    <source>
        <strain evidence="13">DF46-2-2</strain>
    </source>
</reference>
<keyword evidence="3 8" id="KW-1134">Transmembrane beta strand</keyword>
<dbReference type="CDD" id="cd01347">
    <property type="entry name" value="ligand_gated_channel"/>
    <property type="match status" value="1"/>
</dbReference>
<dbReference type="SUPFAM" id="SSF56935">
    <property type="entry name" value="Porins"/>
    <property type="match status" value="1"/>
</dbReference>
<accession>A0AAW7DQX5</accession>
<dbReference type="GO" id="GO:0044718">
    <property type="term" value="P:siderophore transmembrane transport"/>
    <property type="evidence" value="ECO:0007669"/>
    <property type="project" value="TreeGrafter"/>
</dbReference>
<evidence type="ECO:0000256" key="6">
    <source>
        <dbReference type="ARBA" id="ARBA00023136"/>
    </source>
</evidence>
<evidence type="ECO:0000256" key="8">
    <source>
        <dbReference type="PROSITE-ProRule" id="PRU01360"/>
    </source>
</evidence>
<keyword evidence="2 8" id="KW-0813">Transport</keyword>
<evidence type="ECO:0000256" key="3">
    <source>
        <dbReference type="ARBA" id="ARBA00022452"/>
    </source>
</evidence>
<feature type="domain" description="TonB-dependent receptor plug" evidence="12">
    <location>
        <begin position="49"/>
        <end position="152"/>
    </location>
</feature>
<dbReference type="EMBL" id="JACANB010000002">
    <property type="protein sequence ID" value="MDM1695613.1"/>
    <property type="molecule type" value="Genomic_DNA"/>
</dbReference>
<name>A0AAW7DQX5_9GAMM</name>
<evidence type="ECO:0000256" key="10">
    <source>
        <dbReference type="SAM" id="SignalP"/>
    </source>
</evidence>
<keyword evidence="7 8" id="KW-0998">Cell outer membrane</keyword>
<evidence type="ECO:0000256" key="5">
    <source>
        <dbReference type="ARBA" id="ARBA00023077"/>
    </source>
</evidence>
<evidence type="ECO:0000313" key="14">
    <source>
        <dbReference type="Proteomes" id="UP001173465"/>
    </source>
</evidence>
<evidence type="ECO:0000256" key="1">
    <source>
        <dbReference type="ARBA" id="ARBA00004571"/>
    </source>
</evidence>
<dbReference type="InterPro" id="IPR010100">
    <property type="entry name" value="TonB-dep_Cu_rcpt"/>
</dbReference>
<dbReference type="Gene3D" id="2.170.130.10">
    <property type="entry name" value="TonB-dependent receptor, plug domain"/>
    <property type="match status" value="1"/>
</dbReference>
<dbReference type="InterPro" id="IPR037066">
    <property type="entry name" value="Plug_dom_sf"/>
</dbReference>
<keyword evidence="6 8" id="KW-0472">Membrane</keyword>
<evidence type="ECO:0000256" key="4">
    <source>
        <dbReference type="ARBA" id="ARBA00022692"/>
    </source>
</evidence>
<dbReference type="Pfam" id="PF07715">
    <property type="entry name" value="Plug"/>
    <property type="match status" value="1"/>
</dbReference>
<dbReference type="PANTHER" id="PTHR30069:SF49">
    <property type="entry name" value="OUTER MEMBRANE PROTEIN C"/>
    <property type="match status" value="1"/>
</dbReference>
<gene>
    <name evidence="13" type="ORF">HX099_02885</name>
</gene>
<dbReference type="Gene3D" id="2.40.170.20">
    <property type="entry name" value="TonB-dependent receptor, beta-barrel domain"/>
    <property type="match status" value="1"/>
</dbReference>
<dbReference type="GO" id="GO:0009279">
    <property type="term" value="C:cell outer membrane"/>
    <property type="evidence" value="ECO:0007669"/>
    <property type="project" value="UniProtKB-SubCell"/>
</dbReference>
<feature type="signal peptide" evidence="10">
    <location>
        <begin position="1"/>
        <end position="29"/>
    </location>
</feature>
<evidence type="ECO:0000259" key="11">
    <source>
        <dbReference type="Pfam" id="PF00593"/>
    </source>
</evidence>
<dbReference type="PROSITE" id="PS52016">
    <property type="entry name" value="TONB_DEPENDENT_REC_3"/>
    <property type="match status" value="1"/>
</dbReference>
<evidence type="ECO:0000256" key="2">
    <source>
        <dbReference type="ARBA" id="ARBA00022448"/>
    </source>
</evidence>
<sequence length="680" mass="75187">MRLMFSPTPVLASSAVVLVFACFNSSVWAETVSPTVTFAPSVVTGVAQSSPITVVTDPKQPRQPVPASDAADYLKTIPGFSAIRSGGVNSDPVFRGMFGSRLKLLTNGGEMIGACPSRMDSPSSYISPENYDQLTVIKGPQTVQWGPGNSAATILFERGPEQLDGDYRLDASAVVGSHRRFDRNLDAAVGNQTGYLRFTGNKSKAHDYNDGNGDRVPSRWNKWNSDLALGWTPTADSLLELTLGKGDGESRYAGRGMDGTMFKRESAGLRFKQSNLSENWHTLEAQVYYNYADHLMDNFRLRPFKPGVEMKHPMSSNVDRRTLGGRVKSTWRWEQFELIAGIDAQSSEHRKRSSMGFNSNYKQAAWNKDAEMSQVGAFAELTAFLSDDDRLVSGARVDHHKVKSTLPGEMKMGQFKPNPNYGKKHSKNLTSAFARYEHDLASVPATSYIGLGHVQRFPDYWELFSGGDKAFSELNPEKNTQLDFGIQYAEGPYELWAAGYLGHVDDYIIFDYGSNGKKDKSRNVNARIWGGEVGGSHRFAPGWKGDVSLAYAYGKNTSDGRALPQIPPLEAKLGVAYEQERWSAGGLWRVVAKQTRTDATRGNVVGRDYGDSAGFAVLSFNGAYQLAEHWKISAGLDNVLNKNYSEHLNLQGNSGFGYPDHPVRVNEAGRTWWTRLDMKF</sequence>
<feature type="domain" description="TonB-dependent receptor-like beta-barrel" evidence="11">
    <location>
        <begin position="206"/>
        <end position="639"/>
    </location>
</feature>
<dbReference type="Proteomes" id="UP001173465">
    <property type="component" value="Unassembled WGS sequence"/>
</dbReference>
<keyword evidence="13" id="KW-0675">Receptor</keyword>
<comment type="caution">
    <text evidence="13">The sequence shown here is derived from an EMBL/GenBank/DDBJ whole genome shotgun (WGS) entry which is preliminary data.</text>
</comment>
<dbReference type="AlphaFoldDB" id="A0AAW7DQX5"/>
<dbReference type="InterPro" id="IPR012910">
    <property type="entry name" value="Plug_dom"/>
</dbReference>
<comment type="similarity">
    <text evidence="8 9">Belongs to the TonB-dependent receptor family.</text>
</comment>
<dbReference type="InterPro" id="IPR000531">
    <property type="entry name" value="Beta-barrel_TonB"/>
</dbReference>